<organism evidence="3 4">
    <name type="scientific">Citrus x changshan-huyou</name>
    <dbReference type="NCBI Taxonomy" id="2935761"/>
    <lineage>
        <taxon>Eukaryota</taxon>
        <taxon>Viridiplantae</taxon>
        <taxon>Streptophyta</taxon>
        <taxon>Embryophyta</taxon>
        <taxon>Tracheophyta</taxon>
        <taxon>Spermatophyta</taxon>
        <taxon>Magnoliopsida</taxon>
        <taxon>eudicotyledons</taxon>
        <taxon>Gunneridae</taxon>
        <taxon>Pentapetalae</taxon>
        <taxon>rosids</taxon>
        <taxon>malvids</taxon>
        <taxon>Sapindales</taxon>
        <taxon>Rutaceae</taxon>
        <taxon>Aurantioideae</taxon>
        <taxon>Citrus</taxon>
    </lineage>
</organism>
<proteinExistence type="predicted"/>
<dbReference type="Pfam" id="PF00931">
    <property type="entry name" value="NB-ARC"/>
    <property type="match status" value="1"/>
</dbReference>
<dbReference type="InterPro" id="IPR027417">
    <property type="entry name" value="P-loop_NTPase"/>
</dbReference>
<dbReference type="EMBL" id="JBCGBO010000005">
    <property type="protein sequence ID" value="KAK9200722.1"/>
    <property type="molecule type" value="Genomic_DNA"/>
</dbReference>
<dbReference type="SUPFAM" id="SSF52540">
    <property type="entry name" value="P-loop containing nucleoside triphosphate hydrolases"/>
    <property type="match status" value="1"/>
</dbReference>
<dbReference type="InterPro" id="IPR002182">
    <property type="entry name" value="NB-ARC"/>
</dbReference>
<sequence>METLKPDKLDQTKTDTRLNISKKARVIAKIRRFANLEAESVNWVCIQKPNGEDSDSVTVSFGEQPSIVYGRERDHENIVESLLRDETKSENGFSAVPIVGVGGVGKTTLAQHVYYDVRMQDHFDLQASTYVGGDFDALKVTKSILKSIATDQPVDDNDLNLLQGKLKKQFSGKKFLLFLDDLWNVNYDLWSYLCRPLVESCAPGSKDVITARFTDVATMVATTSTYPLECLSDEDCLRILAEQSLGTTDFSNDTEPILGPSDRSSHRMDIEEDNNIEDHQAQERRNWTVDFEQIFVITTFIFELPSAVFDQLSSVHKPQWLKGKMLYGSGGVHYLGYIIHHQATSFLETSTILLDCNSSTDYAIGRLLYNLAGTCLLIR</sequence>
<evidence type="ECO:0000313" key="4">
    <source>
        <dbReference type="Proteomes" id="UP001428341"/>
    </source>
</evidence>
<comment type="caution">
    <text evidence="3">The sequence shown here is derived from an EMBL/GenBank/DDBJ whole genome shotgun (WGS) entry which is preliminary data.</text>
</comment>
<name>A0AAP0QRI5_9ROSI</name>
<evidence type="ECO:0000313" key="3">
    <source>
        <dbReference type="EMBL" id="KAK9200722.1"/>
    </source>
</evidence>
<reference evidence="3 4" key="1">
    <citation type="submission" date="2024-05" db="EMBL/GenBank/DDBJ databases">
        <title>Haplotype-resolved chromosome-level genome assembly of Huyou (Citrus changshanensis).</title>
        <authorList>
            <person name="Miao C."/>
            <person name="Chen W."/>
            <person name="Wu Y."/>
            <person name="Wang L."/>
            <person name="Zhao S."/>
            <person name="Grierson D."/>
            <person name="Xu C."/>
            <person name="Chen K."/>
        </authorList>
    </citation>
    <scope>NUCLEOTIDE SEQUENCE [LARGE SCALE GENOMIC DNA]</scope>
    <source>
        <strain evidence="3">01-14</strain>
        <tissue evidence="3">Leaf</tissue>
    </source>
</reference>
<dbReference type="Gene3D" id="3.40.50.300">
    <property type="entry name" value="P-loop containing nucleotide triphosphate hydrolases"/>
    <property type="match status" value="1"/>
</dbReference>
<gene>
    <name evidence="3" type="ORF">WN944_015920</name>
</gene>
<evidence type="ECO:0000256" key="1">
    <source>
        <dbReference type="ARBA" id="ARBA00022821"/>
    </source>
</evidence>
<dbReference type="Proteomes" id="UP001428341">
    <property type="component" value="Unassembled WGS sequence"/>
</dbReference>
<keyword evidence="1" id="KW-0611">Plant defense</keyword>
<dbReference type="PANTHER" id="PTHR36766:SF40">
    <property type="entry name" value="DISEASE RESISTANCE PROTEIN RGA3"/>
    <property type="match status" value="1"/>
</dbReference>
<protein>
    <recommendedName>
        <fullName evidence="2">NB-ARC domain-containing protein</fullName>
    </recommendedName>
</protein>
<accession>A0AAP0QRI5</accession>
<dbReference type="PANTHER" id="PTHR36766">
    <property type="entry name" value="PLANT BROAD-SPECTRUM MILDEW RESISTANCE PROTEIN RPW8"/>
    <property type="match status" value="1"/>
</dbReference>
<dbReference type="GO" id="GO:0006952">
    <property type="term" value="P:defense response"/>
    <property type="evidence" value="ECO:0007669"/>
    <property type="project" value="UniProtKB-KW"/>
</dbReference>
<evidence type="ECO:0000259" key="2">
    <source>
        <dbReference type="Pfam" id="PF00931"/>
    </source>
</evidence>
<dbReference type="AlphaFoldDB" id="A0AAP0QRI5"/>
<dbReference type="GO" id="GO:0043531">
    <property type="term" value="F:ADP binding"/>
    <property type="evidence" value="ECO:0007669"/>
    <property type="project" value="InterPro"/>
</dbReference>
<feature type="domain" description="NB-ARC" evidence="2">
    <location>
        <begin position="73"/>
        <end position="243"/>
    </location>
</feature>
<dbReference type="PRINTS" id="PR00364">
    <property type="entry name" value="DISEASERSIST"/>
</dbReference>
<keyword evidence="4" id="KW-1185">Reference proteome</keyword>